<comment type="caution">
    <text evidence="2">The sequence shown here is derived from an EMBL/GenBank/DDBJ whole genome shotgun (WGS) entry which is preliminary data.</text>
</comment>
<dbReference type="Pfam" id="PF03780">
    <property type="entry name" value="Asp23"/>
    <property type="match status" value="1"/>
</dbReference>
<dbReference type="InterPro" id="IPR005531">
    <property type="entry name" value="Asp23"/>
</dbReference>
<keyword evidence="3" id="KW-1185">Reference proteome</keyword>
<evidence type="ECO:0000256" key="1">
    <source>
        <dbReference type="ARBA" id="ARBA00005721"/>
    </source>
</evidence>
<sequence length="279" mass="31384">MEVIAFVGPSGTGKSHRALVVAHENNAQCIIDDGILIHNNRIVAGFSAKREESRLKAVRRAIFQDPVQVKSVQDQLRKINPERIMILGTSENMVRKIAKALEIPAPARFIHIEDVASARDIEKAQYARLKEGKHIIPVPTMELKPHFKGYLIDPIKSIWRRKRVHKKGAEEDFEKSVIRPVFSYYGKLTFSDNVIMALIKNSFKKVQGIAGGSDIKIKKSNKGTNALLLNMDVSVYYGRPVKDIMGELNKAIRNEIEYITGMSVERLSIVVKDIKDAKA</sequence>
<accession>A0ABS2GC34</accession>
<protein>
    <submittedName>
        <fullName evidence="2">Asp23/Gls24 family envelope stress response protein</fullName>
    </submittedName>
</protein>
<dbReference type="Proteomes" id="UP000707138">
    <property type="component" value="Unassembled WGS sequence"/>
</dbReference>
<name>A0ABS2GC34_9FIRM</name>
<dbReference type="RefSeq" id="WP_205087064.1">
    <property type="nucleotide sequence ID" value="NZ_JACJLA010000001.1"/>
</dbReference>
<dbReference type="EMBL" id="JACJLA010000001">
    <property type="protein sequence ID" value="MBM6911711.1"/>
    <property type="molecule type" value="Genomic_DNA"/>
</dbReference>
<proteinExistence type="inferred from homology"/>
<gene>
    <name evidence="2" type="ORF">H6A01_00025</name>
</gene>
<comment type="similarity">
    <text evidence="1">Belongs to the asp23 family.</text>
</comment>
<reference evidence="2 3" key="1">
    <citation type="journal article" date="2021" name="Sci. Rep.">
        <title>The distribution of antibiotic resistance genes in chicken gut microbiota commensals.</title>
        <authorList>
            <person name="Juricova H."/>
            <person name="Matiasovicova J."/>
            <person name="Kubasova T."/>
            <person name="Cejkova D."/>
            <person name="Rychlik I."/>
        </authorList>
    </citation>
    <scope>NUCLEOTIDE SEQUENCE [LARGE SCALE GENOMIC DNA]</scope>
    <source>
        <strain evidence="2 3">An537</strain>
    </source>
</reference>
<organism evidence="2 3">
    <name type="scientific">Veillonella magna</name>
    <dbReference type="NCBI Taxonomy" id="464322"/>
    <lineage>
        <taxon>Bacteria</taxon>
        <taxon>Bacillati</taxon>
        <taxon>Bacillota</taxon>
        <taxon>Negativicutes</taxon>
        <taxon>Veillonellales</taxon>
        <taxon>Veillonellaceae</taxon>
        <taxon>Veillonella</taxon>
    </lineage>
</organism>
<dbReference type="InterPro" id="IPR027417">
    <property type="entry name" value="P-loop_NTPase"/>
</dbReference>
<evidence type="ECO:0000313" key="3">
    <source>
        <dbReference type="Proteomes" id="UP000707138"/>
    </source>
</evidence>
<dbReference type="SUPFAM" id="SSF52540">
    <property type="entry name" value="P-loop containing nucleoside triphosphate hydrolases"/>
    <property type="match status" value="1"/>
</dbReference>
<evidence type="ECO:0000313" key="2">
    <source>
        <dbReference type="EMBL" id="MBM6911711.1"/>
    </source>
</evidence>